<sequence precursor="true">MKRQIHKRVRNASLAMALLAGGTSGAALASNEVDERGDQRRPVEARTGASGQAEVLGDRDSQKRAKQATPEQLLKTLASIPAQLRASNLSPANERAARVQAVRQIVDRIEHHADATAQERSIAGRVELMTLYQAALADPVGYGRDFHAQVERVESKAPGSKEAANAAAMLLVQRDLAKSEVSLAVLPKLEAFSRKYEGEPVGLELFTLLGMRMEREGKGKDAAEVLKRAVALYPGNPMTKMLEGKLHRLEAVGQPMSLKGKTLEGSEFDVASLKGKVVLVDFWATWCGPCRASMPGLKELYDRYRSQGLEIVGVNLDSVSGVAKDFVEESGMDWTQIFDAADGNAISSHYGIQAIPTVFVIGRDGNVATTSHRTEEELEAVIRDLLAKQPLLTSES</sequence>
<evidence type="ECO:0000259" key="7">
    <source>
        <dbReference type="PROSITE" id="PS51352"/>
    </source>
</evidence>
<gene>
    <name evidence="8" type="primary">resA_5</name>
    <name evidence="8" type="ORF">Pan216_25080</name>
</gene>
<dbReference type="PROSITE" id="PS00194">
    <property type="entry name" value="THIOREDOXIN_1"/>
    <property type="match status" value="1"/>
</dbReference>
<dbReference type="CDD" id="cd02966">
    <property type="entry name" value="TlpA_like_family"/>
    <property type="match status" value="1"/>
</dbReference>
<evidence type="ECO:0000313" key="9">
    <source>
        <dbReference type="Proteomes" id="UP000317093"/>
    </source>
</evidence>
<dbReference type="KEGG" id="knv:Pan216_25080"/>
<organism evidence="8 9">
    <name type="scientific">Kolteria novifilia</name>
    <dbReference type="NCBI Taxonomy" id="2527975"/>
    <lineage>
        <taxon>Bacteria</taxon>
        <taxon>Pseudomonadati</taxon>
        <taxon>Planctomycetota</taxon>
        <taxon>Planctomycetia</taxon>
        <taxon>Kolteriales</taxon>
        <taxon>Kolteriaceae</taxon>
        <taxon>Kolteria</taxon>
    </lineage>
</organism>
<reference evidence="8 9" key="1">
    <citation type="submission" date="2019-02" db="EMBL/GenBank/DDBJ databases">
        <title>Deep-cultivation of Planctomycetes and their phenomic and genomic characterization uncovers novel biology.</title>
        <authorList>
            <person name="Wiegand S."/>
            <person name="Jogler M."/>
            <person name="Boedeker C."/>
            <person name="Pinto D."/>
            <person name="Vollmers J."/>
            <person name="Rivas-Marin E."/>
            <person name="Kohn T."/>
            <person name="Peeters S.H."/>
            <person name="Heuer A."/>
            <person name="Rast P."/>
            <person name="Oberbeckmann S."/>
            <person name="Bunk B."/>
            <person name="Jeske O."/>
            <person name="Meyerdierks A."/>
            <person name="Storesund J.E."/>
            <person name="Kallscheuer N."/>
            <person name="Luecker S."/>
            <person name="Lage O.M."/>
            <person name="Pohl T."/>
            <person name="Merkel B.J."/>
            <person name="Hornburger P."/>
            <person name="Mueller R.-W."/>
            <person name="Bruemmer F."/>
            <person name="Labrenz M."/>
            <person name="Spormann A.M."/>
            <person name="Op den Camp H."/>
            <person name="Overmann J."/>
            <person name="Amann R."/>
            <person name="Jetten M.S.M."/>
            <person name="Mascher T."/>
            <person name="Medema M.H."/>
            <person name="Devos D.P."/>
            <person name="Kaster A.-K."/>
            <person name="Ovreas L."/>
            <person name="Rohde M."/>
            <person name="Galperin M.Y."/>
            <person name="Jogler C."/>
        </authorList>
    </citation>
    <scope>NUCLEOTIDE SEQUENCE [LARGE SCALE GENOMIC DNA]</scope>
    <source>
        <strain evidence="8 9">Pan216</strain>
    </source>
</reference>
<dbReference type="PANTHER" id="PTHR42852">
    <property type="entry name" value="THIOL:DISULFIDE INTERCHANGE PROTEIN DSBE"/>
    <property type="match status" value="1"/>
</dbReference>
<evidence type="ECO:0000313" key="8">
    <source>
        <dbReference type="EMBL" id="QDU61647.1"/>
    </source>
</evidence>
<dbReference type="InterPro" id="IPR019734">
    <property type="entry name" value="TPR_rpt"/>
</dbReference>
<dbReference type="InterPro" id="IPR013766">
    <property type="entry name" value="Thioredoxin_domain"/>
</dbReference>
<evidence type="ECO:0000256" key="6">
    <source>
        <dbReference type="SAM" id="SignalP"/>
    </source>
</evidence>
<keyword evidence="2" id="KW-0201">Cytochrome c-type biogenesis</keyword>
<proteinExistence type="predicted"/>
<keyword evidence="3" id="KW-0676">Redox-active center</keyword>
<dbReference type="GO" id="GO:0030313">
    <property type="term" value="C:cell envelope"/>
    <property type="evidence" value="ECO:0007669"/>
    <property type="project" value="UniProtKB-SubCell"/>
</dbReference>
<dbReference type="PROSITE" id="PS50005">
    <property type="entry name" value="TPR"/>
    <property type="match status" value="1"/>
</dbReference>
<dbReference type="PROSITE" id="PS51352">
    <property type="entry name" value="THIOREDOXIN_2"/>
    <property type="match status" value="1"/>
</dbReference>
<dbReference type="GO" id="GO:0016491">
    <property type="term" value="F:oxidoreductase activity"/>
    <property type="evidence" value="ECO:0007669"/>
    <property type="project" value="InterPro"/>
</dbReference>
<evidence type="ECO:0000256" key="2">
    <source>
        <dbReference type="ARBA" id="ARBA00022748"/>
    </source>
</evidence>
<dbReference type="GO" id="GO:0017004">
    <property type="term" value="P:cytochrome complex assembly"/>
    <property type="evidence" value="ECO:0007669"/>
    <property type="project" value="UniProtKB-KW"/>
</dbReference>
<comment type="subcellular location">
    <subcellularLocation>
        <location evidence="1">Cell envelope</location>
    </subcellularLocation>
</comment>
<dbReference type="EMBL" id="CP036279">
    <property type="protein sequence ID" value="QDU61647.1"/>
    <property type="molecule type" value="Genomic_DNA"/>
</dbReference>
<feature type="compositionally biased region" description="Basic and acidic residues" evidence="5">
    <location>
        <begin position="33"/>
        <end position="44"/>
    </location>
</feature>
<evidence type="ECO:0000256" key="3">
    <source>
        <dbReference type="ARBA" id="ARBA00023284"/>
    </source>
</evidence>
<dbReference type="InterPro" id="IPR013740">
    <property type="entry name" value="Redoxin"/>
</dbReference>
<dbReference type="Proteomes" id="UP000317093">
    <property type="component" value="Chromosome"/>
</dbReference>
<feature type="domain" description="Thioredoxin" evidence="7">
    <location>
        <begin position="247"/>
        <end position="387"/>
    </location>
</feature>
<protein>
    <submittedName>
        <fullName evidence="8">Thiol-disulfide oxidoreductase ResA</fullName>
    </submittedName>
</protein>
<dbReference type="InterPro" id="IPR017937">
    <property type="entry name" value="Thioredoxin_CS"/>
</dbReference>
<accession>A0A518B3U6</accession>
<dbReference type="Pfam" id="PF08534">
    <property type="entry name" value="Redoxin"/>
    <property type="match status" value="1"/>
</dbReference>
<evidence type="ECO:0000256" key="4">
    <source>
        <dbReference type="PROSITE-ProRule" id="PRU00339"/>
    </source>
</evidence>
<keyword evidence="9" id="KW-1185">Reference proteome</keyword>
<name>A0A518B3U6_9BACT</name>
<evidence type="ECO:0000256" key="1">
    <source>
        <dbReference type="ARBA" id="ARBA00004196"/>
    </source>
</evidence>
<dbReference type="SUPFAM" id="SSF52833">
    <property type="entry name" value="Thioredoxin-like"/>
    <property type="match status" value="1"/>
</dbReference>
<dbReference type="InterPro" id="IPR050553">
    <property type="entry name" value="Thioredoxin_ResA/DsbE_sf"/>
</dbReference>
<keyword evidence="4" id="KW-0802">TPR repeat</keyword>
<dbReference type="InterPro" id="IPR036249">
    <property type="entry name" value="Thioredoxin-like_sf"/>
</dbReference>
<keyword evidence="6" id="KW-0732">Signal</keyword>
<dbReference type="PANTHER" id="PTHR42852:SF17">
    <property type="entry name" value="THIOREDOXIN-LIKE PROTEIN HI_1115"/>
    <property type="match status" value="1"/>
</dbReference>
<evidence type="ECO:0000256" key="5">
    <source>
        <dbReference type="SAM" id="MobiDB-lite"/>
    </source>
</evidence>
<dbReference type="RefSeq" id="WP_419193557.1">
    <property type="nucleotide sequence ID" value="NZ_CP036279.1"/>
</dbReference>
<dbReference type="Gene3D" id="3.40.30.10">
    <property type="entry name" value="Glutaredoxin"/>
    <property type="match status" value="1"/>
</dbReference>
<feature type="repeat" description="TPR" evidence="4">
    <location>
        <begin position="203"/>
        <end position="236"/>
    </location>
</feature>
<feature type="signal peptide" evidence="6">
    <location>
        <begin position="1"/>
        <end position="29"/>
    </location>
</feature>
<feature type="region of interest" description="Disordered" evidence="5">
    <location>
        <begin position="30"/>
        <end position="66"/>
    </location>
</feature>
<feature type="chain" id="PRO_5022158860" evidence="6">
    <location>
        <begin position="30"/>
        <end position="396"/>
    </location>
</feature>
<dbReference type="AlphaFoldDB" id="A0A518B3U6"/>